<accession>A5WHI5</accession>
<proteinExistence type="predicted"/>
<sequence length="189" mass="20730">MACPILNVLLAFTHWKILDLIMFTLPILNIKANPLDALLAAVGYRLAMLAKSDDPNIAKILNDRKVSIELGSKADGVARYYVFDNGSFNQYSGSANNPSLRIDFKDSMTGVKLLTGGNVAAFMTAIQDKELVMEGDYSLLMWFNQLAKHIVPEIPAEVKPLLEKARPLAEKAQGVASQLIGMAKHKLSK</sequence>
<dbReference type="AlphaFoldDB" id="A5WHI5"/>
<name>A5WHI5_PSYWF</name>
<dbReference type="KEGG" id="prw:PsycPRwf_2186"/>
<dbReference type="eggNOG" id="COG3255">
    <property type="taxonomic scope" value="Bacteria"/>
</dbReference>
<gene>
    <name evidence="1" type="ordered locus">PsycPRwf_2186</name>
</gene>
<dbReference type="HOGENOM" id="CLU_127661_0_0_6"/>
<organism evidence="1">
    <name type="scientific">Psychrobacter sp. (strain PRwf-1)</name>
    <dbReference type="NCBI Taxonomy" id="349106"/>
    <lineage>
        <taxon>Bacteria</taxon>
        <taxon>Pseudomonadati</taxon>
        <taxon>Pseudomonadota</taxon>
        <taxon>Gammaproteobacteria</taxon>
        <taxon>Moraxellales</taxon>
        <taxon>Moraxellaceae</taxon>
        <taxon>Psychrobacter</taxon>
    </lineage>
</organism>
<evidence type="ECO:0008006" key="2">
    <source>
        <dbReference type="Google" id="ProtNLM"/>
    </source>
</evidence>
<protein>
    <recommendedName>
        <fullName evidence="2">SCP2 domain-containing protein</fullName>
    </recommendedName>
</protein>
<evidence type="ECO:0000313" key="1">
    <source>
        <dbReference type="EMBL" id="ABQ95126.1"/>
    </source>
</evidence>
<dbReference type="EMBL" id="CP000713">
    <property type="protein sequence ID" value="ABQ95126.1"/>
    <property type="molecule type" value="Genomic_DNA"/>
</dbReference>
<reference evidence="1" key="1">
    <citation type="submission" date="2007-05" db="EMBL/GenBank/DDBJ databases">
        <title>Complete sequence of chromosome of Psychrobacter sp. PRwf-1.</title>
        <authorList>
            <consortium name="US DOE Joint Genome Institute"/>
            <person name="Copeland A."/>
            <person name="Lucas S."/>
            <person name="Lapidus A."/>
            <person name="Barry K."/>
            <person name="Detter J.C."/>
            <person name="Glavina del Rio T."/>
            <person name="Hammon N."/>
            <person name="Israni S."/>
            <person name="Dalin E."/>
            <person name="Tice H."/>
            <person name="Pitluck S."/>
            <person name="Chain P."/>
            <person name="Malfatti S."/>
            <person name="Shin M."/>
            <person name="Vergez L."/>
            <person name="Schmutz J."/>
            <person name="Larimer F."/>
            <person name="Land M."/>
            <person name="Hauser L."/>
            <person name="Kyrpides N."/>
            <person name="Kim E."/>
            <person name="Tiedje J."/>
            <person name="Richardson P."/>
        </authorList>
    </citation>
    <scope>NUCLEOTIDE SEQUENCE [LARGE SCALE GENOMIC DNA]</scope>
    <source>
        <strain evidence="1">PRwf-1</strain>
    </source>
</reference>
<dbReference type="STRING" id="349106.PsycPRwf_2186"/>